<dbReference type="AlphaFoldDB" id="A0AAW2Y743"/>
<reference evidence="2" key="2">
    <citation type="journal article" date="2024" name="Plant">
        <title>Genomic evolution and insights into agronomic trait innovations of Sesamum species.</title>
        <authorList>
            <person name="Miao H."/>
            <person name="Wang L."/>
            <person name="Qu L."/>
            <person name="Liu H."/>
            <person name="Sun Y."/>
            <person name="Le M."/>
            <person name="Wang Q."/>
            <person name="Wei S."/>
            <person name="Zheng Y."/>
            <person name="Lin W."/>
            <person name="Duan Y."/>
            <person name="Cao H."/>
            <person name="Xiong S."/>
            <person name="Wang X."/>
            <person name="Wei L."/>
            <person name="Li C."/>
            <person name="Ma Q."/>
            <person name="Ju M."/>
            <person name="Zhao R."/>
            <person name="Li G."/>
            <person name="Mu C."/>
            <person name="Tian Q."/>
            <person name="Mei H."/>
            <person name="Zhang T."/>
            <person name="Gao T."/>
            <person name="Zhang H."/>
        </authorList>
    </citation>
    <scope>NUCLEOTIDE SEQUENCE</scope>
    <source>
        <strain evidence="2">KEN1</strain>
    </source>
</reference>
<reference evidence="2" key="1">
    <citation type="submission" date="2020-06" db="EMBL/GenBank/DDBJ databases">
        <authorList>
            <person name="Li T."/>
            <person name="Hu X."/>
            <person name="Zhang T."/>
            <person name="Song X."/>
            <person name="Zhang H."/>
            <person name="Dai N."/>
            <person name="Sheng W."/>
            <person name="Hou X."/>
            <person name="Wei L."/>
        </authorList>
    </citation>
    <scope>NUCLEOTIDE SEQUENCE</scope>
    <source>
        <strain evidence="2">KEN1</strain>
        <tissue evidence="2">Leaf</tissue>
    </source>
</reference>
<protein>
    <submittedName>
        <fullName evidence="2">WRKY transcription factor 3</fullName>
    </submittedName>
</protein>
<dbReference type="EMBL" id="JACGWN010000001">
    <property type="protein sequence ID" value="KAL0461589.1"/>
    <property type="molecule type" value="Genomic_DNA"/>
</dbReference>
<sequence>MGGTVEEDASTAPKPKPTILVPPRASMELLFTSGSGPWFSPGPMTLVSSFFPDQGPFSFSQLLAGAMASPLRRSPVLYRLMLLGKKGIFLVMRRLGRVIWRWLRRRRV</sequence>
<evidence type="ECO:0000256" key="1">
    <source>
        <dbReference type="SAM" id="MobiDB-lite"/>
    </source>
</evidence>
<proteinExistence type="predicted"/>
<feature type="region of interest" description="Disordered" evidence="1">
    <location>
        <begin position="1"/>
        <end position="20"/>
    </location>
</feature>
<accession>A0AAW2Y743</accession>
<evidence type="ECO:0000313" key="2">
    <source>
        <dbReference type="EMBL" id="KAL0461589.1"/>
    </source>
</evidence>
<comment type="caution">
    <text evidence="2">The sequence shown here is derived from an EMBL/GenBank/DDBJ whole genome shotgun (WGS) entry which is preliminary data.</text>
</comment>
<gene>
    <name evidence="2" type="ORF">Slati_0046500</name>
</gene>
<name>A0AAW2Y743_9LAMI</name>
<organism evidence="2">
    <name type="scientific">Sesamum latifolium</name>
    <dbReference type="NCBI Taxonomy" id="2727402"/>
    <lineage>
        <taxon>Eukaryota</taxon>
        <taxon>Viridiplantae</taxon>
        <taxon>Streptophyta</taxon>
        <taxon>Embryophyta</taxon>
        <taxon>Tracheophyta</taxon>
        <taxon>Spermatophyta</taxon>
        <taxon>Magnoliopsida</taxon>
        <taxon>eudicotyledons</taxon>
        <taxon>Gunneridae</taxon>
        <taxon>Pentapetalae</taxon>
        <taxon>asterids</taxon>
        <taxon>lamiids</taxon>
        <taxon>Lamiales</taxon>
        <taxon>Pedaliaceae</taxon>
        <taxon>Sesamum</taxon>
    </lineage>
</organism>